<evidence type="ECO:0000313" key="1">
    <source>
        <dbReference type="EMBL" id="AHG86871.1"/>
    </source>
</evidence>
<proteinExistence type="predicted"/>
<reference evidence="1 2" key="1">
    <citation type="submission" date="2013-12" db="EMBL/GenBank/DDBJ databases">
        <title>Annotation of the Bibersteinia trehalosi USDA-ARS-USMARC-190 complete genome.</title>
        <authorList>
            <person name="Harhay G.P."/>
            <person name="McVey S."/>
            <person name="Clawson M.L."/>
            <person name="Bono J."/>
            <person name="Heaton M.P."/>
            <person name="Chitko-Mckown C.G."/>
            <person name="Harhay D.M."/>
            <person name="Smith T.P.L."/>
        </authorList>
    </citation>
    <scope>NUCLEOTIDE SEQUENCE [LARGE SCALE GENOMIC DNA]</scope>
    <source>
        <strain evidence="1 2">USDA-ARS-USMARC-190</strain>
    </source>
</reference>
<gene>
    <name evidence="1" type="ORF">F544_16430</name>
</gene>
<accession>W0R7W7</accession>
<sequence>MKELKQCCLRHVSGELLQSVADAQSVMISLGMEENTKELAAINWW</sequence>
<dbReference type="AlphaFoldDB" id="W0R7W7"/>
<organism evidence="1 2">
    <name type="scientific">Bibersteinia trehalosi USDA-ARS-USMARC-190</name>
    <dbReference type="NCBI Taxonomy" id="1263832"/>
    <lineage>
        <taxon>Bacteria</taxon>
        <taxon>Pseudomonadati</taxon>
        <taxon>Pseudomonadota</taxon>
        <taxon>Gammaproteobacteria</taxon>
        <taxon>Pasteurellales</taxon>
        <taxon>Pasteurellaceae</taxon>
        <taxon>Bibersteinia</taxon>
    </lineage>
</organism>
<dbReference type="Proteomes" id="UP000019086">
    <property type="component" value="Chromosome"/>
</dbReference>
<dbReference type="HOGENOM" id="CLU_3196601_0_0_6"/>
<dbReference type="RefSeq" id="WP_155807071.1">
    <property type="nucleotide sequence ID" value="NZ_CP006956.1"/>
</dbReference>
<dbReference type="EMBL" id="CP006956">
    <property type="protein sequence ID" value="AHG86871.1"/>
    <property type="molecule type" value="Genomic_DNA"/>
</dbReference>
<dbReference type="KEGG" id="btra:F544_16430"/>
<evidence type="ECO:0000313" key="2">
    <source>
        <dbReference type="Proteomes" id="UP000019086"/>
    </source>
</evidence>
<protein>
    <submittedName>
        <fullName evidence="1">Uncharacterized protein</fullName>
    </submittedName>
</protein>
<name>W0R7W7_BIBTR</name>